<dbReference type="EMBL" id="BONZ01000056">
    <property type="protein sequence ID" value="GIH17566.1"/>
    <property type="molecule type" value="Genomic_DNA"/>
</dbReference>
<dbReference type="InterPro" id="IPR000326">
    <property type="entry name" value="PAP2/HPO"/>
</dbReference>
<gene>
    <name evidence="3" type="ORF">Raf01_57380</name>
</gene>
<dbReference type="Proteomes" id="UP000642748">
    <property type="component" value="Unassembled WGS sequence"/>
</dbReference>
<feature type="transmembrane region" description="Helical" evidence="1">
    <location>
        <begin position="12"/>
        <end position="35"/>
    </location>
</feature>
<evidence type="ECO:0000256" key="1">
    <source>
        <dbReference type="SAM" id="Phobius"/>
    </source>
</evidence>
<feature type="transmembrane region" description="Helical" evidence="1">
    <location>
        <begin position="148"/>
        <end position="166"/>
    </location>
</feature>
<dbReference type="Gene3D" id="1.20.144.10">
    <property type="entry name" value="Phosphatidic acid phosphatase type 2/haloperoxidase"/>
    <property type="match status" value="1"/>
</dbReference>
<keyword evidence="1" id="KW-0472">Membrane</keyword>
<comment type="caution">
    <text evidence="3">The sequence shown here is derived from an EMBL/GenBank/DDBJ whole genome shotgun (WGS) entry which is preliminary data.</text>
</comment>
<evidence type="ECO:0000313" key="4">
    <source>
        <dbReference type="Proteomes" id="UP000642748"/>
    </source>
</evidence>
<evidence type="ECO:0000313" key="3">
    <source>
        <dbReference type="EMBL" id="GIH17566.1"/>
    </source>
</evidence>
<feature type="transmembrane region" description="Helical" evidence="1">
    <location>
        <begin position="63"/>
        <end position="82"/>
    </location>
</feature>
<keyword evidence="1" id="KW-1133">Transmembrane helix</keyword>
<feature type="transmembrane region" description="Helical" evidence="1">
    <location>
        <begin position="89"/>
        <end position="107"/>
    </location>
</feature>
<organism evidence="3 4">
    <name type="scientific">Rugosimonospora africana</name>
    <dbReference type="NCBI Taxonomy" id="556532"/>
    <lineage>
        <taxon>Bacteria</taxon>
        <taxon>Bacillati</taxon>
        <taxon>Actinomycetota</taxon>
        <taxon>Actinomycetes</taxon>
        <taxon>Micromonosporales</taxon>
        <taxon>Micromonosporaceae</taxon>
        <taxon>Rugosimonospora</taxon>
    </lineage>
</organism>
<proteinExistence type="predicted"/>
<dbReference type="InterPro" id="IPR036938">
    <property type="entry name" value="PAP2/HPO_sf"/>
</dbReference>
<keyword evidence="1" id="KW-0812">Transmembrane</keyword>
<reference evidence="3" key="1">
    <citation type="submission" date="2021-01" db="EMBL/GenBank/DDBJ databases">
        <title>Whole genome shotgun sequence of Rugosimonospora africana NBRC 104875.</title>
        <authorList>
            <person name="Komaki H."/>
            <person name="Tamura T."/>
        </authorList>
    </citation>
    <scope>NUCLEOTIDE SEQUENCE</scope>
    <source>
        <strain evidence="3">NBRC 104875</strain>
    </source>
</reference>
<evidence type="ECO:0000259" key="2">
    <source>
        <dbReference type="Pfam" id="PF01569"/>
    </source>
</evidence>
<dbReference type="RefSeq" id="WP_203921128.1">
    <property type="nucleotide sequence ID" value="NZ_BONZ01000056.1"/>
</dbReference>
<sequence>MAAFKRVRPAGWWFDGLLLVAFVAITAGVASRALIGVDVWLRDWCDTHRPGVLYWPAWVGNHLGQGGWLTSICGILALLLAWRRHSVRPVFVVIVAFALTFLTLTPLKNITDRPAADANMVHEGSDWARGYFGVGGASYPSGHLVNSIVWYGVLALLCSAWLPVVWRRVIRIVPPAVLGVTTIYLSFHWLTDTVAGLVFGLFLDRIMRRIPWDEMPLGRWLASSGWDAPGLAVGEAARPHDRGRELVKRAR</sequence>
<protein>
    <recommendedName>
        <fullName evidence="2">Phosphatidic acid phosphatase type 2/haloperoxidase domain-containing protein</fullName>
    </recommendedName>
</protein>
<accession>A0A8J3QW23</accession>
<dbReference type="SUPFAM" id="SSF48317">
    <property type="entry name" value="Acid phosphatase/Vanadium-dependent haloperoxidase"/>
    <property type="match status" value="1"/>
</dbReference>
<feature type="transmembrane region" description="Helical" evidence="1">
    <location>
        <begin position="178"/>
        <end position="203"/>
    </location>
</feature>
<dbReference type="Pfam" id="PF01569">
    <property type="entry name" value="PAP2"/>
    <property type="match status" value="1"/>
</dbReference>
<name>A0A8J3QW23_9ACTN</name>
<dbReference type="AlphaFoldDB" id="A0A8J3QW23"/>
<keyword evidence="4" id="KW-1185">Reference proteome</keyword>
<feature type="domain" description="Phosphatidic acid phosphatase type 2/haloperoxidase" evidence="2">
    <location>
        <begin position="91"/>
        <end position="214"/>
    </location>
</feature>